<feature type="domain" description="Mub B2-like" evidence="2">
    <location>
        <begin position="465"/>
        <end position="561"/>
    </location>
</feature>
<feature type="signal peptide" evidence="1">
    <location>
        <begin position="1"/>
        <end position="25"/>
    </location>
</feature>
<feature type="chain" id="PRO_5038670886" description="Mub B2-like domain-containing protein" evidence="1">
    <location>
        <begin position="26"/>
        <end position="590"/>
    </location>
</feature>
<evidence type="ECO:0000259" key="2">
    <source>
        <dbReference type="Pfam" id="PF17966"/>
    </source>
</evidence>
<reference evidence="3" key="1">
    <citation type="journal article" date="2021" name="PeerJ">
        <title>Extensive microbial diversity within the chicken gut microbiome revealed by metagenomics and culture.</title>
        <authorList>
            <person name="Gilroy R."/>
            <person name="Ravi A."/>
            <person name="Getino M."/>
            <person name="Pursley I."/>
            <person name="Horton D.L."/>
            <person name="Alikhan N.F."/>
            <person name="Baker D."/>
            <person name="Gharbi K."/>
            <person name="Hall N."/>
            <person name="Watson M."/>
            <person name="Adriaenssens E.M."/>
            <person name="Foster-Nyarko E."/>
            <person name="Jarju S."/>
            <person name="Secka A."/>
            <person name="Antonio M."/>
            <person name="Oren A."/>
            <person name="Chaudhuri R.R."/>
            <person name="La Ragione R."/>
            <person name="Hildebrand F."/>
            <person name="Pallen M.J."/>
        </authorList>
    </citation>
    <scope>NUCLEOTIDE SEQUENCE</scope>
    <source>
        <strain evidence="3">CHK189-29639</strain>
    </source>
</reference>
<accession>A0A921IBP6</accession>
<name>A0A921IBP6_9LACO</name>
<dbReference type="InterPro" id="IPR041495">
    <property type="entry name" value="Mub_B2"/>
</dbReference>
<gene>
    <name evidence="3" type="ORF">K8V06_04140</name>
</gene>
<reference evidence="3" key="2">
    <citation type="submission" date="2021-09" db="EMBL/GenBank/DDBJ databases">
        <authorList>
            <person name="Gilroy R."/>
        </authorList>
    </citation>
    <scope>NUCLEOTIDE SEQUENCE</scope>
    <source>
        <strain evidence="3">CHK189-29639</strain>
    </source>
</reference>
<sequence length="590" mass="64543">MKQKYLYSLSAITLAALGGVAAATAYQNPIVHAENINDIKNIVDTTGSNGLSWDSSGYTSYNSWTNLKASTLAGKIKIVGHGQVNNLHDLQQGGNYKVYAYSTDNSLDNSHIIQSIHWDGAAKAVSGETTYHASAGSTGWTHYDLGPHIDSFDFDGKATFEMPNAVHLSNGQMKDLYATISTGGGPRTNNHMTVWNKDKAVNYTTDYWTSDYNDINTEVWYHVGSPNGDGQKYLWVDAVSDIDGGQTVMNKMGGDAAFISVGGGLSFVQYNGENYDRNDQCVQARPDLGFAAPGPVHQNALDGLTDTPTGVAVLAAYTDTFHKTLTNTKRTLQGVSGKGTGVADADFGAGTSIPIEVPPSFTDVNRKKTVNKTIHYVYNAGDKKGQAAAPDNNQSKNFMETGKRNSNTGAITWNNNWTGAQKFDDITSPHIQGWHADRTVVTGQTVDHDSNDIVETVYYEPDDTSKSATKTVNETIHYIYRNGPKAGQEVAPDHLDSKTFTHTWKEALGQVIVGSDKWTDPQKFDNVKSPNAADYKCEEPIYNGQTVDHNSRDIEKTIYYNWEPHPDPVKTWVENNVQVDNKTYIAGDDV</sequence>
<dbReference type="Gene3D" id="2.60.40.4300">
    <property type="match status" value="2"/>
</dbReference>
<evidence type="ECO:0000313" key="4">
    <source>
        <dbReference type="Proteomes" id="UP000759256"/>
    </source>
</evidence>
<protein>
    <recommendedName>
        <fullName evidence="2">Mub B2-like domain-containing protein</fullName>
    </recommendedName>
</protein>
<comment type="caution">
    <text evidence="3">The sequence shown here is derived from an EMBL/GenBank/DDBJ whole genome shotgun (WGS) entry which is preliminary data.</text>
</comment>
<dbReference type="Proteomes" id="UP000759256">
    <property type="component" value="Unassembled WGS sequence"/>
</dbReference>
<organism evidence="3 4">
    <name type="scientific">Ligilactobacillus salivarius</name>
    <dbReference type="NCBI Taxonomy" id="1624"/>
    <lineage>
        <taxon>Bacteria</taxon>
        <taxon>Bacillati</taxon>
        <taxon>Bacillota</taxon>
        <taxon>Bacilli</taxon>
        <taxon>Lactobacillales</taxon>
        <taxon>Lactobacillaceae</taxon>
        <taxon>Ligilactobacillus</taxon>
    </lineage>
</organism>
<keyword evidence="1" id="KW-0732">Signal</keyword>
<dbReference type="EMBL" id="DYVK01000042">
    <property type="protein sequence ID" value="HJG15316.1"/>
    <property type="molecule type" value="Genomic_DNA"/>
</dbReference>
<feature type="domain" description="Mub B2-like" evidence="2">
    <location>
        <begin position="363"/>
        <end position="462"/>
    </location>
</feature>
<proteinExistence type="predicted"/>
<dbReference type="Pfam" id="PF17966">
    <property type="entry name" value="Muc_B2"/>
    <property type="match status" value="2"/>
</dbReference>
<evidence type="ECO:0000313" key="3">
    <source>
        <dbReference type="EMBL" id="HJG15316.1"/>
    </source>
</evidence>
<evidence type="ECO:0000256" key="1">
    <source>
        <dbReference type="SAM" id="SignalP"/>
    </source>
</evidence>
<dbReference type="AlphaFoldDB" id="A0A921IBP6"/>
<feature type="non-terminal residue" evidence="3">
    <location>
        <position position="590"/>
    </location>
</feature>